<dbReference type="SUPFAM" id="SSF110395">
    <property type="entry name" value="CutC-like"/>
    <property type="match status" value="1"/>
</dbReference>
<dbReference type="OrthoDB" id="9815677at2"/>
<sequence>MKHIVIEVCAGGFADCLSAAAAGIKRVELNSALALGGLTCTAATLRKVKKYTDLEVICMVRPRGCGFCYDVMEKEIMFDEAKALLDAGADGIAFGFLKANGEIDQAETEKMVDLIHSYNKKAVFHRAFDVSIDPYESIQTLIACHVDRVMTSGMDETAIRGMELIRKLQNQFHDQIEILPACGITAKNVEPFLNYTQCDQIHSSCRSYHFDPTTKLGGVDFSMYPQEHSMDYDIVSARKLQQLIDKVGMLNL</sequence>
<dbReference type="EMBL" id="MPKA01000059">
    <property type="protein sequence ID" value="OLU46785.1"/>
    <property type="molecule type" value="Genomic_DNA"/>
</dbReference>
<organism evidence="3 4">
    <name type="scientific">Dubosiella newyorkensis</name>
    <dbReference type="NCBI Taxonomy" id="1862672"/>
    <lineage>
        <taxon>Bacteria</taxon>
        <taxon>Bacillati</taxon>
        <taxon>Bacillota</taxon>
        <taxon>Erysipelotrichia</taxon>
        <taxon>Erysipelotrichales</taxon>
        <taxon>Erysipelotrichaceae</taxon>
        <taxon>Dubosiella</taxon>
    </lineage>
</organism>
<dbReference type="Pfam" id="PF03932">
    <property type="entry name" value="CutC"/>
    <property type="match status" value="1"/>
</dbReference>
<evidence type="ECO:0000256" key="1">
    <source>
        <dbReference type="ARBA" id="ARBA00007768"/>
    </source>
</evidence>
<dbReference type="InterPro" id="IPR005627">
    <property type="entry name" value="CutC-like"/>
</dbReference>
<evidence type="ECO:0000313" key="3">
    <source>
        <dbReference type="EMBL" id="OLU46785.1"/>
    </source>
</evidence>
<name>A0A1U7NN93_9FIRM</name>
<comment type="caution">
    <text evidence="3">The sequence shown here is derived from an EMBL/GenBank/DDBJ whole genome shotgun (WGS) entry which is preliminary data.</text>
</comment>
<proteinExistence type="inferred from homology"/>
<comment type="similarity">
    <text evidence="1">Belongs to the CutC family.</text>
</comment>
<dbReference type="GO" id="GO:0005507">
    <property type="term" value="F:copper ion binding"/>
    <property type="evidence" value="ECO:0007669"/>
    <property type="project" value="TreeGrafter"/>
</dbReference>
<dbReference type="InterPro" id="IPR036822">
    <property type="entry name" value="CutC-like_dom_sf"/>
</dbReference>
<dbReference type="GeneID" id="78275273"/>
<reference evidence="3 4" key="1">
    <citation type="submission" date="2016-11" db="EMBL/GenBank/DDBJ databases">
        <title>Description of two novel members of the family Erysipelotrichaceae: Ileibacterium lipovorans gen. nov., sp. nov. and Dubosiella newyorkensis, gen. nov., sp. nov.</title>
        <authorList>
            <person name="Cox L.M."/>
            <person name="Sohn J."/>
            <person name="Tyrrell K.L."/>
            <person name="Citron D.M."/>
            <person name="Lawson P.A."/>
            <person name="Patel N.B."/>
            <person name="Iizumi T."/>
            <person name="Perez-Perez G.I."/>
            <person name="Goldstein E.J."/>
            <person name="Blaser M.J."/>
        </authorList>
    </citation>
    <scope>NUCLEOTIDE SEQUENCE [LARGE SCALE GENOMIC DNA]</scope>
    <source>
        <strain evidence="3 4">NYU-BL-A4</strain>
    </source>
</reference>
<dbReference type="Proteomes" id="UP000186705">
    <property type="component" value="Unassembled WGS sequence"/>
</dbReference>
<gene>
    <name evidence="3" type="ORF">BO225_04825</name>
</gene>
<dbReference type="PANTHER" id="PTHR12598">
    <property type="entry name" value="COPPER HOMEOSTASIS PROTEIN CUTC"/>
    <property type="match status" value="1"/>
</dbReference>
<accession>A0A1U7NN93</accession>
<evidence type="ECO:0000256" key="2">
    <source>
        <dbReference type="ARBA" id="ARBA00019014"/>
    </source>
</evidence>
<evidence type="ECO:0000313" key="4">
    <source>
        <dbReference type="Proteomes" id="UP000186705"/>
    </source>
</evidence>
<dbReference type="Gene3D" id="3.20.20.380">
    <property type="entry name" value="Copper homeostasis (CutC) domain"/>
    <property type="match status" value="1"/>
</dbReference>
<dbReference type="RefSeq" id="WP_076341154.1">
    <property type="nucleotide sequence ID" value="NZ_CAJTMI010000059.1"/>
</dbReference>
<keyword evidence="4" id="KW-1185">Reference proteome</keyword>
<dbReference type="STRING" id="1862672.BO225_04825"/>
<dbReference type="AlphaFoldDB" id="A0A1U7NN93"/>
<protein>
    <recommendedName>
        <fullName evidence="2">Copper homeostasis protein cutC homolog</fullName>
    </recommendedName>
</protein>
<dbReference type="PANTHER" id="PTHR12598:SF0">
    <property type="entry name" value="COPPER HOMEOSTASIS PROTEIN CUTC HOMOLOG"/>
    <property type="match status" value="1"/>
</dbReference>